<dbReference type="EMBL" id="DQ123818">
    <property type="protein sequence ID" value="ABR67670.1"/>
    <property type="molecule type" value="Genomic_DNA"/>
</dbReference>
<gene>
    <name evidence="2" type="primary">TP</name>
</gene>
<name>A6XAD1_9CAUD</name>
<reference evidence="2 3" key="1">
    <citation type="journal article" date="2006" name="Appl. Environ. Microbiol.">
        <title>Isolation and expression of the lysis genes of Actinomyces naeslundii phage Av-1.</title>
        <authorList>
            <person name="Delisle A.L."/>
            <person name="Barcak G.J."/>
            <person name="Guo M."/>
        </authorList>
    </citation>
    <scope>NUCLEOTIDE SEQUENCE</scope>
</reference>
<protein>
    <submittedName>
        <fullName evidence="2">Terminal protein</fullName>
    </submittedName>
</protein>
<evidence type="ECO:0000313" key="2">
    <source>
        <dbReference type="EMBL" id="ABR67670.1"/>
    </source>
</evidence>
<organism evidence="2 3">
    <name type="scientific">Actinomyces phage Av-1</name>
    <dbReference type="NCBI Taxonomy" id="2880361"/>
    <lineage>
        <taxon>Viruses</taxon>
        <taxon>Duplodnaviria</taxon>
        <taxon>Heunggongvirae</taxon>
        <taxon>Uroviricota</taxon>
        <taxon>Caudoviricetes</taxon>
        <taxon>Dybvigvirus</taxon>
        <taxon>Dybvigvirus Av1</taxon>
    </lineage>
</organism>
<dbReference type="RefSeq" id="YP_001333658.1">
    <property type="nucleotide sequence ID" value="NC_009643.1"/>
</dbReference>
<evidence type="ECO:0000256" key="1">
    <source>
        <dbReference type="SAM" id="MobiDB-lite"/>
    </source>
</evidence>
<sequence>MIGLVKSHWGKHYRSFKRGAKSVRNTADSIRSFVGSLDFNPLPDTLSEEQGKVKVKSAKTTAREQHRSDLDRARDLLQVERDRAIRKMYKMATSDDGADIRGTKYDPLGKSAVGRVTLKNAARELERLSEFNNSDSVWYYRDRKGDPISAKDVRRYRDAVRRYNADIDAYEKSVAGTKLPYMGDVSVGDWIRDFRPKKTYLAGGSHYALERMNPDKRPSNFESAMAMREKTNAVLDSLTKKAKQEKLTNAKKQIAAMLDVIGDPELYDILTEIPDDVLWLMWTVNGDFANQLSLMYEATKEGYYDRKRAGQDLWYDDVEEADSSIKSLLKDLKNVKIKPEDDFSGSPINNRKSRKGRRQA</sequence>
<feature type="compositionally biased region" description="Basic residues" evidence="1">
    <location>
        <begin position="351"/>
        <end position="360"/>
    </location>
</feature>
<dbReference type="KEGG" id="vg:5329889"/>
<feature type="region of interest" description="Disordered" evidence="1">
    <location>
        <begin position="338"/>
        <end position="360"/>
    </location>
</feature>
<accession>A6XAD1</accession>
<evidence type="ECO:0000313" key="3">
    <source>
        <dbReference type="Proteomes" id="UP000001112"/>
    </source>
</evidence>
<dbReference type="Proteomes" id="UP000001112">
    <property type="component" value="Segment"/>
</dbReference>
<dbReference type="GeneID" id="5329889"/>
<keyword evidence="3" id="KW-1185">Reference proteome</keyword>
<proteinExistence type="predicted"/>